<evidence type="ECO:0000313" key="2">
    <source>
        <dbReference type="EMBL" id="MBY8336390.1"/>
    </source>
</evidence>
<dbReference type="RefSeq" id="WP_222824051.1">
    <property type="nucleotide sequence ID" value="NZ_JAHWXP010000001.1"/>
</dbReference>
<feature type="chain" id="PRO_5047331031" description="SnoaL-like domain-containing protein" evidence="1">
    <location>
        <begin position="20"/>
        <end position="230"/>
    </location>
</feature>
<name>A0ABS7PBF4_9SPHN</name>
<organism evidence="2 3">
    <name type="scientific">Alteriqipengyuania abyssalis</name>
    <dbReference type="NCBI Taxonomy" id="2860200"/>
    <lineage>
        <taxon>Bacteria</taxon>
        <taxon>Pseudomonadati</taxon>
        <taxon>Pseudomonadota</taxon>
        <taxon>Alphaproteobacteria</taxon>
        <taxon>Sphingomonadales</taxon>
        <taxon>Erythrobacteraceae</taxon>
        <taxon>Alteriqipengyuania</taxon>
    </lineage>
</organism>
<feature type="signal peptide" evidence="1">
    <location>
        <begin position="1"/>
        <end position="19"/>
    </location>
</feature>
<evidence type="ECO:0000256" key="1">
    <source>
        <dbReference type="SAM" id="SignalP"/>
    </source>
</evidence>
<dbReference type="EMBL" id="JAHWXP010000001">
    <property type="protein sequence ID" value="MBY8336390.1"/>
    <property type="molecule type" value="Genomic_DNA"/>
</dbReference>
<sequence>MNILTGLLAVGLAAAPAIAQTAGSEEGPGPLAPRDECTGLPGYAEFLQRLERAITLRDADALIALTDPDVTLDFGGGSGVEELRKRLDAGAYNSWRDLAGAVQLGCGIGEDGAQDTDYIAFPWYFTKTFGGEVFETVIVTGVDVPLRFAPAEDARVIERISWDWALVRYDDQYVDGPEETDQQTGYQAVITQDGAAGYIADHALRSIVDYRIAVNRIDGKWTITAFVAGD</sequence>
<dbReference type="Proteomes" id="UP000759298">
    <property type="component" value="Unassembled WGS sequence"/>
</dbReference>
<evidence type="ECO:0008006" key="4">
    <source>
        <dbReference type="Google" id="ProtNLM"/>
    </source>
</evidence>
<gene>
    <name evidence="2" type="ORF">KYN89_04955</name>
</gene>
<keyword evidence="3" id="KW-1185">Reference proteome</keyword>
<comment type="caution">
    <text evidence="2">The sequence shown here is derived from an EMBL/GenBank/DDBJ whole genome shotgun (WGS) entry which is preliminary data.</text>
</comment>
<keyword evidence="1" id="KW-0732">Signal</keyword>
<evidence type="ECO:0000313" key="3">
    <source>
        <dbReference type="Proteomes" id="UP000759298"/>
    </source>
</evidence>
<reference evidence="2 3" key="1">
    <citation type="submission" date="2021-07" db="EMBL/GenBank/DDBJ databases">
        <title>Alteriqipengyuania abyssalis NZ-12B nov, sp.nov isolated from deep sea sponge in pacific ocean.</title>
        <authorList>
            <person name="Tareen S."/>
            <person name="Wink J."/>
        </authorList>
    </citation>
    <scope>NUCLEOTIDE SEQUENCE [LARGE SCALE GENOMIC DNA]</scope>
    <source>
        <strain evidence="2 3">NZ-12B</strain>
    </source>
</reference>
<accession>A0ABS7PBF4</accession>
<proteinExistence type="predicted"/>
<protein>
    <recommendedName>
        <fullName evidence="4">SnoaL-like domain-containing protein</fullName>
    </recommendedName>
</protein>